<reference evidence="1 2" key="2">
    <citation type="journal article" date="2021" name="Curr. Genet.">
        <title>Genetic response to nitrogen starvation in the aggressive Eucalyptus foliar pathogen Teratosphaeria destructans.</title>
        <authorList>
            <person name="Havenga M."/>
            <person name="Wingfield B.D."/>
            <person name="Wingfield M.J."/>
            <person name="Dreyer L.L."/>
            <person name="Roets F."/>
            <person name="Aylward J."/>
        </authorList>
    </citation>
    <scope>NUCLEOTIDE SEQUENCE [LARGE SCALE GENOMIC DNA]</scope>
    <source>
        <strain evidence="1">CMW44962</strain>
    </source>
</reference>
<protein>
    <submittedName>
        <fullName evidence="1">Haloacid dehalogenase-like hydrolase</fullName>
    </submittedName>
</protein>
<sequence length="324" mass="36308">MVNPPQRSTRLTQQSRGQTLWTKQNRTYTLFGTTFTMASPSQPNKKPKVLLFDIGGVCVVSPMQAILDYELAHSIPPGWVNYSISQSGRTGAWQQLERGEVLLDSQWFAHFHADLTNEARWRAFYARYLSKKKGMKAGQGAEEAAYQVPGVPDIDAEWLYWEMMRISRTPDPHMWPALQRLRVVADQSHGELILGALSNTSIFPPGHPFLDESTPEGQQNKQLKSIFDLFISSAHVGMRKPDAEIYEYAIRRLHEFAKTKCPGITRGVKAEDVVFLDDIGANLRTARALGMRTIKVELGRADKAVKELEGIVGANLADGGRARL</sequence>
<dbReference type="Gene3D" id="1.10.150.240">
    <property type="entry name" value="Putative phosphatase, domain 2"/>
    <property type="match status" value="1"/>
</dbReference>
<dbReference type="InterPro" id="IPR023214">
    <property type="entry name" value="HAD_sf"/>
</dbReference>
<dbReference type="SFLD" id="SFLDS00003">
    <property type="entry name" value="Haloacid_Dehalogenase"/>
    <property type="match status" value="1"/>
</dbReference>
<dbReference type="AlphaFoldDB" id="A0A9W7SY96"/>
<name>A0A9W7SY96_9PEZI</name>
<accession>A0A9W7SY96</accession>
<dbReference type="EMBL" id="RIBY02000480">
    <property type="protein sequence ID" value="KAH9842079.1"/>
    <property type="molecule type" value="Genomic_DNA"/>
</dbReference>
<dbReference type="Proteomes" id="UP001138500">
    <property type="component" value="Unassembled WGS sequence"/>
</dbReference>
<keyword evidence="2" id="KW-1185">Reference proteome</keyword>
<dbReference type="PANTHER" id="PTHR47829:SF1">
    <property type="entry name" value="HAD FAMILY PHOSPHATASE"/>
    <property type="match status" value="1"/>
</dbReference>
<reference evidence="1 2" key="1">
    <citation type="journal article" date="2018" name="IMA Fungus">
        <title>IMA Genome-F 10: Nine draft genome sequences of Claviceps purpurea s.lat., including C. arundinis, C. humidiphila, and C. cf. spartinae, pseudomolecules for the pitch canker pathogen Fusarium circinatum, draft genome of Davidsoniella eucalypti, Grosmannia galeiformis, Quambalaria eucalypti, and Teratosphaeria destructans.</title>
        <authorList>
            <person name="Wingfield B.D."/>
            <person name="Liu M."/>
            <person name="Nguyen H.D."/>
            <person name="Lane F.A."/>
            <person name="Morgan S.W."/>
            <person name="De Vos L."/>
            <person name="Wilken P.M."/>
            <person name="Duong T.A."/>
            <person name="Aylward J."/>
            <person name="Coetzee M.P."/>
            <person name="Dadej K."/>
            <person name="De Beer Z.W."/>
            <person name="Findlay W."/>
            <person name="Havenga M."/>
            <person name="Kolarik M."/>
            <person name="Menzies J.G."/>
            <person name="Naidoo K."/>
            <person name="Pochopski O."/>
            <person name="Shoukouhi P."/>
            <person name="Santana Q.C."/>
            <person name="Seifert K.A."/>
            <person name="Soal N."/>
            <person name="Steenkamp E.T."/>
            <person name="Tatham C.T."/>
            <person name="van der Nest M.A."/>
            <person name="Wingfield M.J."/>
        </authorList>
    </citation>
    <scope>NUCLEOTIDE SEQUENCE [LARGE SCALE GENOMIC DNA]</scope>
    <source>
        <strain evidence="1">CMW44962</strain>
    </source>
</reference>
<dbReference type="CDD" id="cd02603">
    <property type="entry name" value="HAD_sEH-N_like"/>
    <property type="match status" value="1"/>
</dbReference>
<comment type="caution">
    <text evidence="1">The sequence shown here is derived from an EMBL/GenBank/DDBJ whole genome shotgun (WGS) entry which is preliminary data.</text>
</comment>
<dbReference type="InterPro" id="IPR052898">
    <property type="entry name" value="ACAD10-like"/>
</dbReference>
<dbReference type="GO" id="GO:0016787">
    <property type="term" value="F:hydrolase activity"/>
    <property type="evidence" value="ECO:0007669"/>
    <property type="project" value="UniProtKB-KW"/>
</dbReference>
<dbReference type="InterPro" id="IPR036412">
    <property type="entry name" value="HAD-like_sf"/>
</dbReference>
<gene>
    <name evidence="1" type="ORF">Tdes44962_MAKER07739</name>
</gene>
<dbReference type="Gene3D" id="3.40.50.1000">
    <property type="entry name" value="HAD superfamily/HAD-like"/>
    <property type="match status" value="1"/>
</dbReference>
<proteinExistence type="predicted"/>
<dbReference type="SUPFAM" id="SSF56784">
    <property type="entry name" value="HAD-like"/>
    <property type="match status" value="1"/>
</dbReference>
<evidence type="ECO:0000313" key="1">
    <source>
        <dbReference type="EMBL" id="KAH9842079.1"/>
    </source>
</evidence>
<evidence type="ECO:0000313" key="2">
    <source>
        <dbReference type="Proteomes" id="UP001138500"/>
    </source>
</evidence>
<dbReference type="SFLD" id="SFLDG01129">
    <property type="entry name" value="C1.5:_HAD__Beta-PGM__Phosphata"/>
    <property type="match status" value="1"/>
</dbReference>
<dbReference type="InterPro" id="IPR023198">
    <property type="entry name" value="PGP-like_dom2"/>
</dbReference>
<dbReference type="OrthoDB" id="1694274at2759"/>
<organism evidence="1 2">
    <name type="scientific">Teratosphaeria destructans</name>
    <dbReference type="NCBI Taxonomy" id="418781"/>
    <lineage>
        <taxon>Eukaryota</taxon>
        <taxon>Fungi</taxon>
        <taxon>Dikarya</taxon>
        <taxon>Ascomycota</taxon>
        <taxon>Pezizomycotina</taxon>
        <taxon>Dothideomycetes</taxon>
        <taxon>Dothideomycetidae</taxon>
        <taxon>Mycosphaerellales</taxon>
        <taxon>Teratosphaeriaceae</taxon>
        <taxon>Teratosphaeria</taxon>
    </lineage>
</organism>
<dbReference type="PANTHER" id="PTHR47829">
    <property type="entry name" value="HYDROLASE, PUTATIVE (AFU_ORTHOLOGUE AFUA_1G12880)-RELATED"/>
    <property type="match status" value="1"/>
</dbReference>